<evidence type="ECO:0000313" key="2">
    <source>
        <dbReference type="Proteomes" id="UP001145114"/>
    </source>
</evidence>
<keyword evidence="2" id="KW-1185">Reference proteome</keyword>
<sequence length="574" mass="63042">MSKEEDDFSSLPLTDRLAHKAGTIQRAISAGHGLAERCNRAILAAKWNVRLGAYKELTNELATLDADHDAIKFSEYEGFMEKMVRDSNSAAQEQALQAIFAFVENSPHPTRTIEGIVPVVVEKCLSAAKPGTKKHSLELLMLYVEVDKPMPVIERIVEGFELKTPKAVAAAVKALTEIVKAFGTRRIDVKVIVKALGKGLGHKDKQVRAETQELVVELCRWVGSGLLATLGDINPVALKDLTEKVEKLAGEDKPRPTRYLRSERPEESSGGDQAPPTAASEGVASDSDDGVGQAGGDMDPWDLADPIDINDKVPDNFYTDIVSKKWKERKGAVDELHKALTETVRIADKPITMLVEQLAARIKDANIMVATVSLQCIELLAIKLRAPFAQHHTTVVPPMIEKLKERKPAFIELERSVLDAVFSTTSRDPMVFMQYFEEGVDHKNPQVRAECIRLLGRCLSKTPSVPAKANIKTMVDMGKKIADDGDAGAREAALEMLGVVDRLIGEKAFDVFLGDFDKIKLAKVREYCEKATISVKKSASKPATKPKPTHAASKKVPSRPPQPPPVNTERQERT</sequence>
<name>A0ACC1HTN9_9FUNG</name>
<dbReference type="Proteomes" id="UP001145114">
    <property type="component" value="Unassembled WGS sequence"/>
</dbReference>
<reference evidence="1" key="1">
    <citation type="submission" date="2022-06" db="EMBL/GenBank/DDBJ databases">
        <title>Phylogenomic reconstructions and comparative analyses of Kickxellomycotina fungi.</title>
        <authorList>
            <person name="Reynolds N.K."/>
            <person name="Stajich J.E."/>
            <person name="Barry K."/>
            <person name="Grigoriev I.V."/>
            <person name="Crous P."/>
            <person name="Smith M.E."/>
        </authorList>
    </citation>
    <scope>NUCLEOTIDE SEQUENCE</scope>
    <source>
        <strain evidence="1">RSA 2271</strain>
    </source>
</reference>
<organism evidence="1 2">
    <name type="scientific">Spiromyces aspiralis</name>
    <dbReference type="NCBI Taxonomy" id="68401"/>
    <lineage>
        <taxon>Eukaryota</taxon>
        <taxon>Fungi</taxon>
        <taxon>Fungi incertae sedis</taxon>
        <taxon>Zoopagomycota</taxon>
        <taxon>Kickxellomycotina</taxon>
        <taxon>Kickxellomycetes</taxon>
        <taxon>Kickxellales</taxon>
        <taxon>Kickxellaceae</taxon>
        <taxon>Spiromyces</taxon>
    </lineage>
</organism>
<accession>A0ACC1HTN9</accession>
<comment type="caution">
    <text evidence="1">The sequence shown here is derived from an EMBL/GenBank/DDBJ whole genome shotgun (WGS) entry which is preliminary data.</text>
</comment>
<protein>
    <submittedName>
        <fullName evidence="1">Uncharacterized protein</fullName>
    </submittedName>
</protein>
<evidence type="ECO:0000313" key="1">
    <source>
        <dbReference type="EMBL" id="KAJ1679934.1"/>
    </source>
</evidence>
<proteinExistence type="predicted"/>
<feature type="non-terminal residue" evidence="1">
    <location>
        <position position="574"/>
    </location>
</feature>
<dbReference type="EMBL" id="JAMZIH010000109">
    <property type="protein sequence ID" value="KAJ1679934.1"/>
    <property type="molecule type" value="Genomic_DNA"/>
</dbReference>
<gene>
    <name evidence="1" type="ORF">EV182_001021</name>
</gene>